<evidence type="ECO:0000313" key="3">
    <source>
        <dbReference type="Proteomes" id="UP000598820"/>
    </source>
</evidence>
<protein>
    <submittedName>
        <fullName evidence="2">Caspase family protein</fullName>
    </submittedName>
</protein>
<dbReference type="GO" id="GO:0006508">
    <property type="term" value="P:proteolysis"/>
    <property type="evidence" value="ECO:0007669"/>
    <property type="project" value="InterPro"/>
</dbReference>
<dbReference type="AlphaFoldDB" id="A0A926Y4M7"/>
<keyword evidence="3" id="KW-1185">Reference proteome</keyword>
<accession>A0A926Y4M7</accession>
<proteinExistence type="predicted"/>
<dbReference type="Pfam" id="PF00656">
    <property type="entry name" value="Peptidase_C14"/>
    <property type="match status" value="1"/>
</dbReference>
<dbReference type="GO" id="GO:0004197">
    <property type="term" value="F:cysteine-type endopeptidase activity"/>
    <property type="evidence" value="ECO:0007669"/>
    <property type="project" value="InterPro"/>
</dbReference>
<feature type="domain" description="Peptidase C14 caspase" evidence="1">
    <location>
        <begin position="11"/>
        <end position="223"/>
    </location>
</feature>
<dbReference type="InterPro" id="IPR029030">
    <property type="entry name" value="Caspase-like_dom_sf"/>
</dbReference>
<dbReference type="SUPFAM" id="SSF52129">
    <property type="entry name" value="Caspase-like"/>
    <property type="match status" value="1"/>
</dbReference>
<dbReference type="InterPro" id="IPR011600">
    <property type="entry name" value="Pept_C14_caspase"/>
</dbReference>
<dbReference type="Proteomes" id="UP000598820">
    <property type="component" value="Unassembled WGS sequence"/>
</dbReference>
<evidence type="ECO:0000313" key="2">
    <source>
        <dbReference type="EMBL" id="MBD2703415.1"/>
    </source>
</evidence>
<sequence>MRKLSFNTEKTKALLIGVSEYDYLPQIGPVKNNLVDFANILADSEIIGLPVSNIISLIDFRHDEIINAIDDFLYDENNVDIETLILYYAGHGYRDPKDKMFYLTGTNSKKESIRVSAFLYKEIKDRIESSQIQNRIIFLDACYSGLATMSEEIGILQKEELDIKGTYTIASSSGDEKSYFNPVEKHTFFTSTLINTLNEGFVLSQQNFVTLDELYGELKKKLYNLSMPEPKRMSNLNITNYYFFKNKKNFNLIQNSGVKINSTFSDVQEFNLEAKQKFLTSDEWFSEVIKKLERATNAHIYLRAFQHPNEAKKERQEEIVNMMKSFARIIYEHPAQIKIVAYSTKSVQRESAKSWLFKEISNKYGIKITQAKNQVNSAVTLINQPCFDDMFSIYIINERYIYYAQKAVEKYVFAYYEFDNRTIPNLIKKGFDLTILN</sequence>
<dbReference type="RefSeq" id="WP_190889262.1">
    <property type="nucleotide sequence ID" value="NZ_JACWZY010000021.1"/>
</dbReference>
<dbReference type="NCBIfam" id="NF047832">
    <property type="entry name" value="caspase_w_EACC1"/>
    <property type="match status" value="1"/>
</dbReference>
<gene>
    <name evidence="2" type="ORF">IC229_22415</name>
</gene>
<reference evidence="2" key="1">
    <citation type="submission" date="2020-09" db="EMBL/GenBank/DDBJ databases">
        <authorList>
            <person name="Kim M.K."/>
        </authorList>
    </citation>
    <scope>NUCLEOTIDE SEQUENCE</scope>
    <source>
        <strain evidence="2">BT702</strain>
    </source>
</reference>
<evidence type="ECO:0000259" key="1">
    <source>
        <dbReference type="Pfam" id="PF00656"/>
    </source>
</evidence>
<dbReference type="EMBL" id="JACWZY010000021">
    <property type="protein sequence ID" value="MBD2703415.1"/>
    <property type="molecule type" value="Genomic_DNA"/>
</dbReference>
<dbReference type="Gene3D" id="3.40.50.1460">
    <property type="match status" value="1"/>
</dbReference>
<name>A0A926Y4M7_9BACT</name>
<comment type="caution">
    <text evidence="2">The sequence shown here is derived from an EMBL/GenBank/DDBJ whole genome shotgun (WGS) entry which is preliminary data.</text>
</comment>
<organism evidence="2 3">
    <name type="scientific">Spirosoma profusum</name>
    <dbReference type="NCBI Taxonomy" id="2771354"/>
    <lineage>
        <taxon>Bacteria</taxon>
        <taxon>Pseudomonadati</taxon>
        <taxon>Bacteroidota</taxon>
        <taxon>Cytophagia</taxon>
        <taxon>Cytophagales</taxon>
        <taxon>Cytophagaceae</taxon>
        <taxon>Spirosoma</taxon>
    </lineage>
</organism>